<keyword evidence="5" id="KW-0539">Nucleus</keyword>
<comment type="caution">
    <text evidence="9">The sequence shown here is derived from an EMBL/GenBank/DDBJ whole genome shotgun (WGS) entry which is preliminary data.</text>
</comment>
<evidence type="ECO:0000256" key="6">
    <source>
        <dbReference type="ARBA" id="ARBA00038129"/>
    </source>
</evidence>
<feature type="domain" description="Transcription factor CBF/NF-Y/archaeal histone" evidence="8">
    <location>
        <begin position="200"/>
        <end position="260"/>
    </location>
</feature>
<reference evidence="9 10" key="1">
    <citation type="journal article" date="2023" name="Commun. Biol.">
        <title>Genome analysis of Parmales, the sister group of diatoms, reveals the evolutionary specialization of diatoms from phago-mixotrophs to photoautotrophs.</title>
        <authorList>
            <person name="Ban H."/>
            <person name="Sato S."/>
            <person name="Yoshikawa S."/>
            <person name="Yamada K."/>
            <person name="Nakamura Y."/>
            <person name="Ichinomiya M."/>
            <person name="Sato N."/>
            <person name="Blanc-Mathieu R."/>
            <person name="Endo H."/>
            <person name="Kuwata A."/>
            <person name="Ogata H."/>
        </authorList>
    </citation>
    <scope>NUCLEOTIDE SEQUENCE [LARGE SCALE GENOMIC DNA]</scope>
</reference>
<evidence type="ECO:0000313" key="9">
    <source>
        <dbReference type="EMBL" id="GMI19184.1"/>
    </source>
</evidence>
<evidence type="ECO:0000256" key="3">
    <source>
        <dbReference type="ARBA" id="ARBA00023125"/>
    </source>
</evidence>
<protein>
    <recommendedName>
        <fullName evidence="8">Transcription factor CBF/NF-Y/archaeal histone domain-containing protein</fullName>
    </recommendedName>
</protein>
<dbReference type="PANTHER" id="PTHR10252:SF8">
    <property type="entry name" value="NUCLEAR TRANSCRIPTION FACTOR Y SUBUNIT GAMMA"/>
    <property type="match status" value="1"/>
</dbReference>
<keyword evidence="3" id="KW-0238">DNA-binding</keyword>
<dbReference type="InterPro" id="IPR050568">
    <property type="entry name" value="Transcr_DNA_Rep_Reg"/>
</dbReference>
<comment type="similarity">
    <text evidence="6">Belongs to the NFYC/HAP5 subunit family.</text>
</comment>
<dbReference type="Pfam" id="PF00808">
    <property type="entry name" value="CBFD_NFYB_HMF"/>
    <property type="match status" value="1"/>
</dbReference>
<dbReference type="EMBL" id="BRYB01001145">
    <property type="protein sequence ID" value="GMI19184.1"/>
    <property type="molecule type" value="Genomic_DNA"/>
</dbReference>
<dbReference type="Proteomes" id="UP001165060">
    <property type="component" value="Unassembled WGS sequence"/>
</dbReference>
<evidence type="ECO:0000256" key="5">
    <source>
        <dbReference type="ARBA" id="ARBA00023242"/>
    </source>
</evidence>
<dbReference type="InterPro" id="IPR003958">
    <property type="entry name" value="CBFA_NFYB_domain"/>
</dbReference>
<dbReference type="PANTHER" id="PTHR10252">
    <property type="entry name" value="HISTONE-LIKE TRANSCRIPTION FACTOR CCAAT-RELATED"/>
    <property type="match status" value="1"/>
</dbReference>
<comment type="subcellular location">
    <subcellularLocation>
        <location evidence="1">Nucleus</location>
    </subcellularLocation>
</comment>
<gene>
    <name evidence="9" type="ORF">TeGR_g2888</name>
</gene>
<proteinExistence type="inferred from homology"/>
<organism evidence="9 10">
    <name type="scientific">Tetraparma gracilis</name>
    <dbReference type="NCBI Taxonomy" id="2962635"/>
    <lineage>
        <taxon>Eukaryota</taxon>
        <taxon>Sar</taxon>
        <taxon>Stramenopiles</taxon>
        <taxon>Ochrophyta</taxon>
        <taxon>Bolidophyceae</taxon>
        <taxon>Parmales</taxon>
        <taxon>Triparmaceae</taxon>
        <taxon>Tetraparma</taxon>
    </lineage>
</organism>
<feature type="non-terminal residue" evidence="9">
    <location>
        <position position="1"/>
    </location>
</feature>
<evidence type="ECO:0000256" key="4">
    <source>
        <dbReference type="ARBA" id="ARBA00023163"/>
    </source>
</evidence>
<sequence length="286" mass="32825">EKEMRIALQDQALYYAQKLNMTSKKTLLDHTTPLKSELERKRAELQVWQGKAVEATAVKTTGRMEIEVLVADQKRREDSYAQSSRDHLASLASNRPPYKDSYVESAKVQLLANHRDQVATFTDEIRKLLVKLDDDKLLNGRVDVRGDDVDGEYEQGVEVDPVKYKESLKAPMASFWDQQEDEIDDLEIGTEQSFKNHNDLPLARIKRIMKSDEDVRMISAEAPVLFAKACEMFILEITLKSWVHSELSKRKTLQKEDMSNSIKHTEEFDFLVECVEPGAIYGEVPM</sequence>
<keyword evidence="10" id="KW-1185">Reference proteome</keyword>
<dbReference type="CDD" id="cd22908">
    <property type="entry name" value="HFD_NFYC-like"/>
    <property type="match status" value="1"/>
</dbReference>
<accession>A0ABQ6M481</accession>
<dbReference type="InterPro" id="IPR009072">
    <property type="entry name" value="Histone-fold"/>
</dbReference>
<keyword evidence="4" id="KW-0804">Transcription</keyword>
<dbReference type="SUPFAM" id="SSF47113">
    <property type="entry name" value="Histone-fold"/>
    <property type="match status" value="1"/>
</dbReference>
<evidence type="ECO:0000256" key="2">
    <source>
        <dbReference type="ARBA" id="ARBA00023015"/>
    </source>
</evidence>
<name>A0ABQ6M481_9STRA</name>
<evidence type="ECO:0000256" key="1">
    <source>
        <dbReference type="ARBA" id="ARBA00004123"/>
    </source>
</evidence>
<evidence type="ECO:0000259" key="8">
    <source>
        <dbReference type="Pfam" id="PF00808"/>
    </source>
</evidence>
<evidence type="ECO:0000256" key="7">
    <source>
        <dbReference type="SAM" id="MobiDB-lite"/>
    </source>
</evidence>
<feature type="region of interest" description="Disordered" evidence="7">
    <location>
        <begin position="77"/>
        <end position="96"/>
    </location>
</feature>
<keyword evidence="2" id="KW-0805">Transcription regulation</keyword>
<evidence type="ECO:0000313" key="10">
    <source>
        <dbReference type="Proteomes" id="UP001165060"/>
    </source>
</evidence>
<feature type="compositionally biased region" description="Basic and acidic residues" evidence="7">
    <location>
        <begin position="77"/>
        <end position="88"/>
    </location>
</feature>
<dbReference type="Gene3D" id="1.10.20.10">
    <property type="entry name" value="Histone, subunit A"/>
    <property type="match status" value="1"/>
</dbReference>